<dbReference type="AlphaFoldDB" id="A0A645GYT1"/>
<organism evidence="1">
    <name type="scientific">bioreactor metagenome</name>
    <dbReference type="NCBI Taxonomy" id="1076179"/>
    <lineage>
        <taxon>unclassified sequences</taxon>
        <taxon>metagenomes</taxon>
        <taxon>ecological metagenomes</taxon>
    </lineage>
</organism>
<name>A0A645GYT1_9ZZZZ</name>
<comment type="caution">
    <text evidence="1">The sequence shown here is derived from an EMBL/GenBank/DDBJ whole genome shotgun (WGS) entry which is preliminary data.</text>
</comment>
<protein>
    <submittedName>
        <fullName evidence="1">Uncharacterized protein</fullName>
    </submittedName>
</protein>
<evidence type="ECO:0000313" key="1">
    <source>
        <dbReference type="EMBL" id="MPN31917.1"/>
    </source>
</evidence>
<gene>
    <name evidence="1" type="ORF">SDC9_179392</name>
</gene>
<proteinExistence type="predicted"/>
<dbReference type="EMBL" id="VSSQ01083662">
    <property type="protein sequence ID" value="MPN31917.1"/>
    <property type="molecule type" value="Genomic_DNA"/>
</dbReference>
<sequence>MPLDLDVDRGASGDEDVRGHLFGHELEQLVENHRDELHLREDEAGPRPRIGAVEDQARSRSLIAVLARVWASTFLTMTAQYRLYLPSAEGRLPGTTTEPAGTRP</sequence>
<reference evidence="1" key="1">
    <citation type="submission" date="2019-08" db="EMBL/GenBank/DDBJ databases">
        <authorList>
            <person name="Kucharzyk K."/>
            <person name="Murdoch R.W."/>
            <person name="Higgins S."/>
            <person name="Loffler F."/>
        </authorList>
    </citation>
    <scope>NUCLEOTIDE SEQUENCE</scope>
</reference>
<accession>A0A645GYT1</accession>